<dbReference type="Gene3D" id="1.20.5.110">
    <property type="match status" value="1"/>
</dbReference>
<feature type="domain" description="V-SNARE coiled-coil homology" evidence="11">
    <location>
        <begin position="200"/>
        <end position="260"/>
    </location>
</feature>
<dbReference type="FunFam" id="1.20.5.110:FF:000004">
    <property type="entry name" value="Vesicle-associated membrane protein 7"/>
    <property type="match status" value="1"/>
</dbReference>
<dbReference type="GeneID" id="43583032"/>
<evidence type="ECO:0000256" key="5">
    <source>
        <dbReference type="ARBA" id="ARBA00022989"/>
    </source>
</evidence>
<dbReference type="PANTHER" id="PTHR21136:SF168">
    <property type="entry name" value="VESICLE-ASSOCIATED MEMBRANE PROTEIN 9"/>
    <property type="match status" value="1"/>
</dbReference>
<feature type="compositionally biased region" description="Low complexity" evidence="9">
    <location>
        <begin position="121"/>
        <end position="138"/>
    </location>
</feature>
<accession>A0A5E8BVR7</accession>
<dbReference type="InterPro" id="IPR001388">
    <property type="entry name" value="Synaptobrevin-like"/>
</dbReference>
<dbReference type="RefSeq" id="XP_031854823.1">
    <property type="nucleotide sequence ID" value="XM_031998932.1"/>
</dbReference>
<name>A0A5E8BVR7_9ASCO</name>
<evidence type="ECO:0000256" key="7">
    <source>
        <dbReference type="ARBA" id="ARBA00046280"/>
    </source>
</evidence>
<dbReference type="GO" id="GO:0005737">
    <property type="term" value="C:cytoplasm"/>
    <property type="evidence" value="ECO:0007669"/>
    <property type="project" value="UniProtKB-ARBA"/>
</dbReference>
<dbReference type="Proteomes" id="UP000398389">
    <property type="component" value="Unassembled WGS sequence"/>
</dbReference>
<feature type="transmembrane region" description="Helical" evidence="10">
    <location>
        <begin position="264"/>
        <end position="289"/>
    </location>
</feature>
<comment type="similarity">
    <text evidence="1">Belongs to the synaptobrevin family.</text>
</comment>
<comment type="subcellular location">
    <subcellularLocation>
        <location evidence="7">Endomembrane system</location>
        <topology evidence="7">Single-pass type IV membrane protein</topology>
    </subcellularLocation>
</comment>
<dbReference type="AlphaFoldDB" id="A0A5E8BVR7"/>
<evidence type="ECO:0000256" key="9">
    <source>
        <dbReference type="SAM" id="MobiDB-lite"/>
    </source>
</evidence>
<feature type="compositionally biased region" description="Low complexity" evidence="9">
    <location>
        <begin position="15"/>
        <end position="27"/>
    </location>
</feature>
<protein>
    <recommendedName>
        <fullName evidence="11">V-SNARE coiled-coil homology domain-containing protein</fullName>
    </recommendedName>
</protein>
<dbReference type="Gene3D" id="3.30.450.50">
    <property type="entry name" value="Longin domain"/>
    <property type="match status" value="1"/>
</dbReference>
<organism evidence="12 13">
    <name type="scientific">Magnusiomyces paraingens</name>
    <dbReference type="NCBI Taxonomy" id="2606893"/>
    <lineage>
        <taxon>Eukaryota</taxon>
        <taxon>Fungi</taxon>
        <taxon>Dikarya</taxon>
        <taxon>Ascomycota</taxon>
        <taxon>Saccharomycotina</taxon>
        <taxon>Dipodascomycetes</taxon>
        <taxon>Dipodascales</taxon>
        <taxon>Dipodascaceae</taxon>
        <taxon>Magnusiomyces</taxon>
    </lineage>
</organism>
<sequence length="293" mass="32009">MPPKEAPGPSKQQPSTSTSTSSSSSDSPFKKFVYAAIVHGKTSFLAEYNADPASQAKDLAGVVLDKLDLDDDSKVSFVYGNYAIHYITRPRNNPSSAPEGLTYLVVVRRQTNIPAPTANQTPPRSNSVSSTTSTTSPTDSRRVPFLFLMDLESIFRSKYLGKCVGSTVDKVLLESGSPPADLAKDVRELVARAERGDNDVSGLARQELEDVRTIMIENVERVLERGERINLLVSKTDRMNAQAVEFRKVSTAVKRNMWLATVKFKILLGLAGAVIVYLAMGFLCGLPGLDRCF</sequence>
<dbReference type="GO" id="GO:0016020">
    <property type="term" value="C:membrane"/>
    <property type="evidence" value="ECO:0007669"/>
    <property type="project" value="InterPro"/>
</dbReference>
<feature type="region of interest" description="Disordered" evidence="9">
    <location>
        <begin position="114"/>
        <end position="138"/>
    </location>
</feature>
<evidence type="ECO:0000256" key="8">
    <source>
        <dbReference type="PROSITE-ProRule" id="PRU00290"/>
    </source>
</evidence>
<gene>
    <name evidence="12" type="ORF">SAPINGB_P004217</name>
</gene>
<dbReference type="GO" id="GO:0015031">
    <property type="term" value="P:protein transport"/>
    <property type="evidence" value="ECO:0007669"/>
    <property type="project" value="UniProtKB-KW"/>
</dbReference>
<evidence type="ECO:0000259" key="11">
    <source>
        <dbReference type="PROSITE" id="PS50892"/>
    </source>
</evidence>
<keyword evidence="4" id="KW-0653">Protein transport</keyword>
<keyword evidence="6 10" id="KW-0472">Membrane</keyword>
<keyword evidence="5 10" id="KW-1133">Transmembrane helix</keyword>
<evidence type="ECO:0000256" key="4">
    <source>
        <dbReference type="ARBA" id="ARBA00022927"/>
    </source>
</evidence>
<dbReference type="InterPro" id="IPR042855">
    <property type="entry name" value="V_SNARE_CC"/>
</dbReference>
<evidence type="ECO:0000313" key="12">
    <source>
        <dbReference type="EMBL" id="VVT54719.1"/>
    </source>
</evidence>
<reference evidence="12 13" key="1">
    <citation type="submission" date="2019-09" db="EMBL/GenBank/DDBJ databases">
        <authorList>
            <person name="Brejova B."/>
        </authorList>
    </citation>
    <scope>NUCLEOTIDE SEQUENCE [LARGE SCALE GENOMIC DNA]</scope>
</reference>
<evidence type="ECO:0000313" key="13">
    <source>
        <dbReference type="Proteomes" id="UP000398389"/>
    </source>
</evidence>
<keyword evidence="3 10" id="KW-0812">Transmembrane</keyword>
<dbReference type="InterPro" id="IPR011012">
    <property type="entry name" value="Longin-like_dom_sf"/>
</dbReference>
<dbReference type="OrthoDB" id="190375at2759"/>
<dbReference type="Pfam" id="PF00957">
    <property type="entry name" value="Synaptobrevin"/>
    <property type="match status" value="1"/>
</dbReference>
<dbReference type="PROSITE" id="PS50892">
    <property type="entry name" value="V_SNARE"/>
    <property type="match status" value="1"/>
</dbReference>
<dbReference type="GO" id="GO:0012505">
    <property type="term" value="C:endomembrane system"/>
    <property type="evidence" value="ECO:0007669"/>
    <property type="project" value="UniProtKB-SubCell"/>
</dbReference>
<keyword evidence="2" id="KW-0813">Transport</keyword>
<dbReference type="InterPro" id="IPR051097">
    <property type="entry name" value="Synaptobrevin-like_transport"/>
</dbReference>
<keyword evidence="13" id="KW-1185">Reference proteome</keyword>
<proteinExistence type="inferred from homology"/>
<feature type="region of interest" description="Disordered" evidence="9">
    <location>
        <begin position="1"/>
        <end position="27"/>
    </location>
</feature>
<dbReference type="SUPFAM" id="SSF64356">
    <property type="entry name" value="SNARE-like"/>
    <property type="match status" value="1"/>
</dbReference>
<dbReference type="PRINTS" id="PR00219">
    <property type="entry name" value="SYNAPTOBREVN"/>
</dbReference>
<dbReference type="SUPFAM" id="SSF58038">
    <property type="entry name" value="SNARE fusion complex"/>
    <property type="match status" value="1"/>
</dbReference>
<evidence type="ECO:0000256" key="1">
    <source>
        <dbReference type="ARBA" id="ARBA00008025"/>
    </source>
</evidence>
<evidence type="ECO:0000256" key="10">
    <source>
        <dbReference type="SAM" id="Phobius"/>
    </source>
</evidence>
<dbReference type="EMBL" id="CABVLU010000003">
    <property type="protein sequence ID" value="VVT54719.1"/>
    <property type="molecule type" value="Genomic_DNA"/>
</dbReference>
<evidence type="ECO:0000256" key="3">
    <source>
        <dbReference type="ARBA" id="ARBA00022692"/>
    </source>
</evidence>
<dbReference type="PANTHER" id="PTHR21136">
    <property type="entry name" value="SNARE PROTEINS"/>
    <property type="match status" value="1"/>
</dbReference>
<dbReference type="GO" id="GO:0016192">
    <property type="term" value="P:vesicle-mediated transport"/>
    <property type="evidence" value="ECO:0007669"/>
    <property type="project" value="InterPro"/>
</dbReference>
<evidence type="ECO:0000256" key="6">
    <source>
        <dbReference type="ARBA" id="ARBA00023136"/>
    </source>
</evidence>
<evidence type="ECO:0000256" key="2">
    <source>
        <dbReference type="ARBA" id="ARBA00022448"/>
    </source>
</evidence>
<dbReference type="CDD" id="cd15843">
    <property type="entry name" value="R-SNARE"/>
    <property type="match status" value="1"/>
</dbReference>
<keyword evidence="8" id="KW-0175">Coiled coil</keyword>